<evidence type="ECO:0000313" key="1">
    <source>
        <dbReference type="EMBL" id="MBB5317555.1"/>
    </source>
</evidence>
<proteinExistence type="predicted"/>
<organism evidence="1 2">
    <name type="scientific">Tunturiibacter empetritectus</name>
    <dbReference type="NCBI Taxonomy" id="3069691"/>
    <lineage>
        <taxon>Bacteria</taxon>
        <taxon>Pseudomonadati</taxon>
        <taxon>Acidobacteriota</taxon>
        <taxon>Terriglobia</taxon>
        <taxon>Terriglobales</taxon>
        <taxon>Acidobacteriaceae</taxon>
        <taxon>Tunturiibacter</taxon>
    </lineage>
</organism>
<protein>
    <submittedName>
        <fullName evidence="1">Uncharacterized protein</fullName>
    </submittedName>
</protein>
<keyword evidence="2" id="KW-1185">Reference proteome</keyword>
<dbReference type="Proteomes" id="UP000568106">
    <property type="component" value="Unassembled WGS sequence"/>
</dbReference>
<evidence type="ECO:0000313" key="2">
    <source>
        <dbReference type="Proteomes" id="UP000568106"/>
    </source>
</evidence>
<dbReference type="EMBL" id="JACHDY010000002">
    <property type="protein sequence ID" value="MBB5317555.1"/>
    <property type="molecule type" value="Genomic_DNA"/>
</dbReference>
<dbReference type="AlphaFoldDB" id="A0A7W8II27"/>
<comment type="caution">
    <text evidence="1">The sequence shown here is derived from an EMBL/GenBank/DDBJ whole genome shotgun (WGS) entry which is preliminary data.</text>
</comment>
<name>A0A7W8II27_9BACT</name>
<accession>A0A7W8II27</accession>
<gene>
    <name evidence="1" type="ORF">HDF09_002224</name>
</gene>
<sequence length="185" mass="19663">MSKRMTFRLSTGDAVDSTVLSRNSVPLVTVELHRSRQGSGTTVFDYGSPFTGIKHAEVSTSDGNSFVTLIDGKSTATFVRGSDLSSVRFQDGTAIPVVGSTEPALIDQMTTLFNQMVSSGATGCATPCKAMLPSVAVWHAEYAEIVKIAIVSRGGAKKNLEKVGSQELPSVLLQQDREVADAFQC</sequence>
<reference evidence="1" key="1">
    <citation type="submission" date="2020-08" db="EMBL/GenBank/DDBJ databases">
        <title>Genomic Encyclopedia of Type Strains, Phase IV (KMG-V): Genome sequencing to study the core and pangenomes of soil and plant-associated prokaryotes.</title>
        <authorList>
            <person name="Whitman W."/>
        </authorList>
    </citation>
    <scope>NUCLEOTIDE SEQUENCE [LARGE SCALE GENOMIC DNA]</scope>
    <source>
        <strain evidence="1">M8UP27</strain>
    </source>
</reference>